<dbReference type="SMART" id="SM00986">
    <property type="entry name" value="UDG"/>
    <property type="match status" value="1"/>
</dbReference>
<protein>
    <recommendedName>
        <fullName evidence="4">Type-4 uracil-DNA glycosylase</fullName>
        <ecNumber evidence="3">3.2.2.27</ecNumber>
    </recommendedName>
</protein>
<accession>B9XNJ8</accession>
<evidence type="ECO:0000256" key="1">
    <source>
        <dbReference type="ARBA" id="ARBA00001400"/>
    </source>
</evidence>
<dbReference type="SMART" id="SM00987">
    <property type="entry name" value="UreE_C"/>
    <property type="match status" value="1"/>
</dbReference>
<reference evidence="13 14" key="1">
    <citation type="journal article" date="2011" name="J. Bacteriol.">
        <title>Genome sequence of 'Pedosphaera parvula' Ellin514, an aerobic Verrucomicrobial isolate from pasture soil.</title>
        <authorList>
            <person name="Kant R."/>
            <person name="van Passel M.W."/>
            <person name="Sangwan P."/>
            <person name="Palva A."/>
            <person name="Lucas S."/>
            <person name="Copeland A."/>
            <person name="Lapidus A."/>
            <person name="Glavina Del Rio T."/>
            <person name="Dalin E."/>
            <person name="Tice H."/>
            <person name="Bruce D."/>
            <person name="Goodwin L."/>
            <person name="Pitluck S."/>
            <person name="Chertkov O."/>
            <person name="Larimer F.W."/>
            <person name="Land M.L."/>
            <person name="Hauser L."/>
            <person name="Brettin T.S."/>
            <person name="Detter J.C."/>
            <person name="Han S."/>
            <person name="de Vos W.M."/>
            <person name="Janssen P.H."/>
            <person name="Smidt H."/>
        </authorList>
    </citation>
    <scope>NUCLEOTIDE SEQUENCE [LARGE SCALE GENOMIC DNA]</scope>
    <source>
        <strain evidence="13 14">Ellin514</strain>
    </source>
</reference>
<dbReference type="GO" id="GO:0046872">
    <property type="term" value="F:metal ion binding"/>
    <property type="evidence" value="ECO:0007669"/>
    <property type="project" value="UniProtKB-KW"/>
</dbReference>
<feature type="domain" description="Uracil-DNA glycosylase-like" evidence="12">
    <location>
        <begin position="46"/>
        <end position="192"/>
    </location>
</feature>
<dbReference type="InterPro" id="IPR005122">
    <property type="entry name" value="Uracil-DNA_glycosylase-like"/>
</dbReference>
<dbReference type="SUPFAM" id="SSF52141">
    <property type="entry name" value="Uracil-DNA glycosylase-like"/>
    <property type="match status" value="1"/>
</dbReference>
<evidence type="ECO:0000256" key="3">
    <source>
        <dbReference type="ARBA" id="ARBA00012030"/>
    </source>
</evidence>
<keyword evidence="6" id="KW-0479">Metal-binding</keyword>
<keyword evidence="7" id="KW-0227">DNA damage</keyword>
<dbReference type="CDD" id="cd10030">
    <property type="entry name" value="UDG-F4_TTUDGA_SPO1dp_like"/>
    <property type="match status" value="1"/>
</dbReference>
<evidence type="ECO:0000256" key="8">
    <source>
        <dbReference type="ARBA" id="ARBA00022801"/>
    </source>
</evidence>
<dbReference type="PANTHER" id="PTHR33693:SF1">
    <property type="entry name" value="TYPE-4 URACIL-DNA GLYCOSYLASE"/>
    <property type="match status" value="1"/>
</dbReference>
<proteinExistence type="inferred from homology"/>
<gene>
    <name evidence="13" type="ORF">Cflav_PD1728</name>
</gene>
<keyword evidence="5" id="KW-0004">4Fe-4S</keyword>
<keyword evidence="10" id="KW-0411">Iron-sulfur</keyword>
<dbReference type="GO" id="GO:0006281">
    <property type="term" value="P:DNA repair"/>
    <property type="evidence" value="ECO:0007669"/>
    <property type="project" value="UniProtKB-KW"/>
</dbReference>
<dbReference type="STRING" id="320771.Cflav_PD1728"/>
<dbReference type="InterPro" id="IPR051536">
    <property type="entry name" value="UDG_Type-4/5"/>
</dbReference>
<evidence type="ECO:0000256" key="5">
    <source>
        <dbReference type="ARBA" id="ARBA00022485"/>
    </source>
</evidence>
<evidence type="ECO:0000256" key="7">
    <source>
        <dbReference type="ARBA" id="ARBA00022763"/>
    </source>
</evidence>
<keyword evidence="14" id="KW-1185">Reference proteome</keyword>
<evidence type="ECO:0000256" key="11">
    <source>
        <dbReference type="ARBA" id="ARBA00023204"/>
    </source>
</evidence>
<evidence type="ECO:0000256" key="2">
    <source>
        <dbReference type="ARBA" id="ARBA00006521"/>
    </source>
</evidence>
<sequence>MESRSVIQSAPGPAKSKVVKELESLDSKIRVCTACPLYKSRTLAVPGEGKFNSKVMIIGEAPGRNEDLTGRPFVGSSGKFLDHVLEGSEFDRSDFFITNICKCRPPSNRTPKTGEIETCTSLYLYRQIELINPRIIVLLGGVAVKKMLGKKTVEEARCGIVEHEGRKFLVTYHPAVRFYREELAEKIKEDFALLKSEMKKL</sequence>
<dbReference type="Gene3D" id="3.40.470.10">
    <property type="entry name" value="Uracil-DNA glycosylase-like domain"/>
    <property type="match status" value="1"/>
</dbReference>
<comment type="similarity">
    <text evidence="2">Belongs to the uracil-DNA glycosylase (UDG) superfamily. Type 4 (UDGa) family.</text>
</comment>
<keyword evidence="8" id="KW-0378">Hydrolase</keyword>
<dbReference type="Pfam" id="PF03167">
    <property type="entry name" value="UDG"/>
    <property type="match status" value="1"/>
</dbReference>
<evidence type="ECO:0000313" key="14">
    <source>
        <dbReference type="Proteomes" id="UP000003688"/>
    </source>
</evidence>
<dbReference type="EC" id="3.2.2.27" evidence="3"/>
<evidence type="ECO:0000256" key="4">
    <source>
        <dbReference type="ARBA" id="ARBA00019403"/>
    </source>
</evidence>
<evidence type="ECO:0000256" key="9">
    <source>
        <dbReference type="ARBA" id="ARBA00023004"/>
    </source>
</evidence>
<dbReference type="AlphaFoldDB" id="B9XNJ8"/>
<dbReference type="GO" id="GO:0051539">
    <property type="term" value="F:4 iron, 4 sulfur cluster binding"/>
    <property type="evidence" value="ECO:0007669"/>
    <property type="project" value="UniProtKB-KW"/>
</dbReference>
<comment type="catalytic activity">
    <reaction evidence="1">
        <text>Hydrolyzes single-stranded DNA or mismatched double-stranded DNA and polynucleotides, releasing free uracil.</text>
        <dbReference type="EC" id="3.2.2.27"/>
    </reaction>
</comment>
<dbReference type="InterPro" id="IPR036895">
    <property type="entry name" value="Uracil-DNA_glycosylase-like_sf"/>
</dbReference>
<dbReference type="InterPro" id="IPR005273">
    <property type="entry name" value="Ura-DNA_glyco_family4"/>
</dbReference>
<evidence type="ECO:0000313" key="13">
    <source>
        <dbReference type="EMBL" id="EEF58538.1"/>
    </source>
</evidence>
<organism evidence="13 14">
    <name type="scientific">Pedosphaera parvula (strain Ellin514)</name>
    <dbReference type="NCBI Taxonomy" id="320771"/>
    <lineage>
        <taxon>Bacteria</taxon>
        <taxon>Pseudomonadati</taxon>
        <taxon>Verrucomicrobiota</taxon>
        <taxon>Pedosphaerae</taxon>
        <taxon>Pedosphaerales</taxon>
        <taxon>Pedosphaeraceae</taxon>
        <taxon>Pedosphaera</taxon>
    </lineage>
</organism>
<evidence type="ECO:0000256" key="6">
    <source>
        <dbReference type="ARBA" id="ARBA00022723"/>
    </source>
</evidence>
<name>B9XNJ8_PEDPL</name>
<keyword evidence="11" id="KW-0234">DNA repair</keyword>
<dbReference type="NCBIfam" id="TIGR00758">
    <property type="entry name" value="UDG_fam4"/>
    <property type="match status" value="1"/>
</dbReference>
<comment type="caution">
    <text evidence="13">The sequence shown here is derived from an EMBL/GenBank/DDBJ whole genome shotgun (WGS) entry which is preliminary data.</text>
</comment>
<dbReference type="Proteomes" id="UP000003688">
    <property type="component" value="Unassembled WGS sequence"/>
</dbReference>
<dbReference type="EMBL" id="ABOX02000041">
    <property type="protein sequence ID" value="EEF58538.1"/>
    <property type="molecule type" value="Genomic_DNA"/>
</dbReference>
<dbReference type="GO" id="GO:0004844">
    <property type="term" value="F:uracil DNA N-glycosylase activity"/>
    <property type="evidence" value="ECO:0007669"/>
    <property type="project" value="UniProtKB-EC"/>
</dbReference>
<evidence type="ECO:0000259" key="12">
    <source>
        <dbReference type="SMART" id="SM00986"/>
    </source>
</evidence>
<evidence type="ECO:0000256" key="10">
    <source>
        <dbReference type="ARBA" id="ARBA00023014"/>
    </source>
</evidence>
<dbReference type="PANTHER" id="PTHR33693">
    <property type="entry name" value="TYPE-5 URACIL-DNA GLYCOSYLASE"/>
    <property type="match status" value="1"/>
</dbReference>
<keyword evidence="9" id="KW-0408">Iron</keyword>